<keyword evidence="2 5" id="KW-0812">Transmembrane</keyword>
<feature type="transmembrane region" description="Helical" evidence="5">
    <location>
        <begin position="33"/>
        <end position="50"/>
    </location>
</feature>
<evidence type="ECO:0000256" key="3">
    <source>
        <dbReference type="ARBA" id="ARBA00022989"/>
    </source>
</evidence>
<feature type="transmembrane region" description="Helical" evidence="5">
    <location>
        <begin position="219"/>
        <end position="242"/>
    </location>
</feature>
<dbReference type="GO" id="GO:0016874">
    <property type="term" value="F:ligase activity"/>
    <property type="evidence" value="ECO:0007669"/>
    <property type="project" value="UniProtKB-KW"/>
</dbReference>
<feature type="transmembrane region" description="Helical" evidence="5">
    <location>
        <begin position="335"/>
        <end position="355"/>
    </location>
</feature>
<protein>
    <submittedName>
        <fullName evidence="7">O-antigen ligase family protein</fullName>
    </submittedName>
</protein>
<gene>
    <name evidence="7" type="ORF">K6Q96_00700</name>
</gene>
<comment type="subcellular location">
    <subcellularLocation>
        <location evidence="1">Membrane</location>
        <topology evidence="1">Multi-pass membrane protein</topology>
    </subcellularLocation>
</comment>
<dbReference type="EMBL" id="CP082275">
    <property type="protein sequence ID" value="USH02601.1"/>
    <property type="molecule type" value="Genomic_DNA"/>
</dbReference>
<dbReference type="Pfam" id="PF04932">
    <property type="entry name" value="Wzy_C"/>
    <property type="match status" value="1"/>
</dbReference>
<dbReference type="Proteomes" id="UP001056255">
    <property type="component" value="Chromosome I"/>
</dbReference>
<reference evidence="7" key="1">
    <citation type="submission" date="2021-08" db="EMBL/GenBank/DDBJ databases">
        <authorList>
            <person name="Sakaguchi M."/>
            <person name="Kikuchi T."/>
            <person name="Urbanczyk H."/>
        </authorList>
    </citation>
    <scope>NUCLEOTIDE SEQUENCE</scope>
    <source>
        <strain evidence="7">020920N</strain>
    </source>
</reference>
<feature type="transmembrane region" description="Helical" evidence="5">
    <location>
        <begin position="174"/>
        <end position="190"/>
    </location>
</feature>
<keyword evidence="7" id="KW-0436">Ligase</keyword>
<name>A0ABY4WVV8_9GAMM</name>
<evidence type="ECO:0000256" key="4">
    <source>
        <dbReference type="ARBA" id="ARBA00023136"/>
    </source>
</evidence>
<keyword evidence="8" id="KW-1185">Reference proteome</keyword>
<feature type="domain" description="O-antigen ligase-related" evidence="6">
    <location>
        <begin position="180"/>
        <end position="336"/>
    </location>
</feature>
<accession>A0ABY4WVV8</accession>
<feature type="transmembrane region" description="Helical" evidence="5">
    <location>
        <begin position="362"/>
        <end position="380"/>
    </location>
</feature>
<evidence type="ECO:0000256" key="5">
    <source>
        <dbReference type="SAM" id="Phobius"/>
    </source>
</evidence>
<dbReference type="RefSeq" id="WP_251877069.1">
    <property type="nucleotide sequence ID" value="NZ_CP082275.1"/>
</dbReference>
<feature type="transmembrane region" description="Helical" evidence="5">
    <location>
        <begin position="12"/>
        <end position="27"/>
    </location>
</feature>
<evidence type="ECO:0000313" key="8">
    <source>
        <dbReference type="Proteomes" id="UP001056255"/>
    </source>
</evidence>
<evidence type="ECO:0000313" key="7">
    <source>
        <dbReference type="EMBL" id="USH02601.1"/>
    </source>
</evidence>
<keyword evidence="4 5" id="KW-0472">Membrane</keyword>
<feature type="transmembrane region" description="Helical" evidence="5">
    <location>
        <begin position="196"/>
        <end position="212"/>
    </location>
</feature>
<dbReference type="InterPro" id="IPR007016">
    <property type="entry name" value="O-antigen_ligase-rel_domated"/>
</dbReference>
<proteinExistence type="predicted"/>
<evidence type="ECO:0000259" key="6">
    <source>
        <dbReference type="Pfam" id="PF04932"/>
    </source>
</evidence>
<feature type="transmembrane region" description="Helical" evidence="5">
    <location>
        <begin position="113"/>
        <end position="131"/>
    </location>
</feature>
<evidence type="ECO:0000256" key="1">
    <source>
        <dbReference type="ARBA" id="ARBA00004141"/>
    </source>
</evidence>
<keyword evidence="3 5" id="KW-1133">Transmembrane helix</keyword>
<feature type="transmembrane region" description="Helical" evidence="5">
    <location>
        <begin position="151"/>
        <end position="167"/>
    </location>
</feature>
<evidence type="ECO:0000256" key="2">
    <source>
        <dbReference type="ARBA" id="ARBA00022692"/>
    </source>
</evidence>
<feature type="transmembrane region" description="Helical" evidence="5">
    <location>
        <begin position="57"/>
        <end position="79"/>
    </location>
</feature>
<feature type="transmembrane region" description="Helical" evidence="5">
    <location>
        <begin position="85"/>
        <end position="106"/>
    </location>
</feature>
<feature type="transmembrane region" description="Helical" evidence="5">
    <location>
        <begin position="386"/>
        <end position="403"/>
    </location>
</feature>
<organism evidence="7 8">
    <name type="scientific">Grimontia kaedaensis</name>
    <dbReference type="NCBI Taxonomy" id="2872157"/>
    <lineage>
        <taxon>Bacteria</taxon>
        <taxon>Pseudomonadati</taxon>
        <taxon>Pseudomonadota</taxon>
        <taxon>Gammaproteobacteria</taxon>
        <taxon>Vibrionales</taxon>
        <taxon>Vibrionaceae</taxon>
        <taxon>Grimontia</taxon>
    </lineage>
</organism>
<sequence>MQVNSIRNKKLEGFFILSIMLFFIASIPTSKAIMNLLSAFSLFMLIGYMVRHKYNAYRGFLTSFFVVYLFFSGVAFLFHESIDDFYLFLIKNSFLVVIPVLSIFFVDDDNLDKALGVFVLFCFISAAKSIYDYVSVGGGSIRVTGFLDYSRHLNALLLGYCIAITYICRERKHVFFMTLVLSTITVSVIASGTRGAWLAFFMTVFFMTLCYFRSLMPKLILLTALVIISFLVIQPDALSYFFHRIQSISNIETDGSNMSRISMWHGGFLYLWHVLDYSPMKFFFGSGMHSTANEYFSFLDSLPSALQASFKLDGSYLGGTDFHSAILDLSIKSGVVYSVFIMLSLVSIFLFCLFGKFRGSNSAIIVSSYFVGLFSMMPFYSLLQDYSAFTVAFAVSIILSRYLRQRA</sequence>